<reference evidence="14 15" key="1">
    <citation type="journal article" date="2014" name="PLoS ONE">
        <title>Physiological and genomic features of a novel sulfur-oxidizing gammaproteobacterium belonging to a previously uncultivated symbiotic lineage isolated from a hydrothermal vent.</title>
        <authorList>
            <person name="Nunoura T."/>
            <person name="Takaki Y."/>
            <person name="Kazama H."/>
            <person name="Kakuta J."/>
            <person name="Shimamura S."/>
            <person name="Makita H."/>
            <person name="Hirai M."/>
            <person name="Miyazaki M."/>
            <person name="Takai K."/>
        </authorList>
    </citation>
    <scope>NUCLEOTIDE SEQUENCE [LARGE SCALE GENOMIC DNA]</scope>
    <source>
        <strain evidence="14 15">Hiromi1</strain>
    </source>
</reference>
<evidence type="ECO:0000256" key="4">
    <source>
        <dbReference type="ARBA" id="ARBA00022475"/>
    </source>
</evidence>
<dbReference type="Pfam" id="PF01040">
    <property type="entry name" value="UbiA"/>
    <property type="match status" value="1"/>
</dbReference>
<evidence type="ECO:0000256" key="1">
    <source>
        <dbReference type="ARBA" id="ARBA00001946"/>
    </source>
</evidence>
<feature type="transmembrane region" description="Helical" evidence="12">
    <location>
        <begin position="170"/>
        <end position="190"/>
    </location>
</feature>
<dbReference type="EMBL" id="AP012273">
    <property type="protein sequence ID" value="BAO44205.1"/>
    <property type="molecule type" value="Genomic_DNA"/>
</dbReference>
<feature type="transmembrane region" description="Helical" evidence="12">
    <location>
        <begin position="202"/>
        <end position="226"/>
    </location>
</feature>
<dbReference type="GO" id="GO:0008412">
    <property type="term" value="F:4-hydroxybenzoate polyprenyltransferase activity"/>
    <property type="evidence" value="ECO:0007669"/>
    <property type="project" value="UniProtKB-UniRule"/>
</dbReference>
<dbReference type="RefSeq" id="WP_041070455.1">
    <property type="nucleotide sequence ID" value="NZ_AP012273.1"/>
</dbReference>
<dbReference type="Gene3D" id="1.20.120.1780">
    <property type="entry name" value="UbiA prenyltransferase"/>
    <property type="match status" value="1"/>
</dbReference>
<keyword evidence="5 12" id="KW-0997">Cell inner membrane</keyword>
<proteinExistence type="inferred from homology"/>
<evidence type="ECO:0000256" key="10">
    <source>
        <dbReference type="ARBA" id="ARBA00022989"/>
    </source>
</evidence>
<feature type="transmembrane region" description="Helical" evidence="12">
    <location>
        <begin position="269"/>
        <end position="289"/>
    </location>
</feature>
<evidence type="ECO:0000256" key="12">
    <source>
        <dbReference type="HAMAP-Rule" id="MF_01635"/>
    </source>
</evidence>
<evidence type="ECO:0000313" key="15">
    <source>
        <dbReference type="Proteomes" id="UP000031631"/>
    </source>
</evidence>
<dbReference type="GO" id="GO:0005886">
    <property type="term" value="C:plasma membrane"/>
    <property type="evidence" value="ECO:0007669"/>
    <property type="project" value="UniProtKB-SubCell"/>
</dbReference>
<dbReference type="Gene3D" id="1.10.357.140">
    <property type="entry name" value="UbiA prenyltransferase"/>
    <property type="match status" value="1"/>
</dbReference>
<feature type="transmembrane region" description="Helical" evidence="12">
    <location>
        <begin position="21"/>
        <end position="40"/>
    </location>
</feature>
<evidence type="ECO:0000256" key="6">
    <source>
        <dbReference type="ARBA" id="ARBA00022679"/>
    </source>
</evidence>
<evidence type="ECO:0000256" key="9">
    <source>
        <dbReference type="ARBA" id="ARBA00022842"/>
    </source>
</evidence>
<name>A0A7U6GIG4_9GAMM</name>
<sequence>MENTAFRHRWSSYARLMRLDKPIGILLLLWPTLWALWIAAEGHPKPWLVAVFVAGVVLMRSAGCVINDYADRNIDRHVERTAERPLTAGLVSEKETLLLFGLLVGLAFVLVLTLNNFTIALSFVGAFLAASYPFTKRFTHLPQAYLGAAFGWAIPMVFAAQTGSIDPRSWWLFLAVLVWALIYDTMYAMVDRADDLKIGVKSTAILFGSWDRLIIGLLQLTFLGILYHVGHLFFLGRYWYMALGFALGLMLYHQWLIRQRDRALCFKAFLHNHWIGVVIFLGILANYYLP</sequence>
<dbReference type="InterPro" id="IPR039653">
    <property type="entry name" value="Prenyltransferase"/>
</dbReference>
<organism evidence="14 15">
    <name type="scientific">Thiolapillus brandeum</name>
    <dbReference type="NCBI Taxonomy" id="1076588"/>
    <lineage>
        <taxon>Bacteria</taxon>
        <taxon>Pseudomonadati</taxon>
        <taxon>Pseudomonadota</taxon>
        <taxon>Gammaproteobacteria</taxon>
        <taxon>Chromatiales</taxon>
        <taxon>Sedimenticolaceae</taxon>
        <taxon>Thiolapillus</taxon>
    </lineage>
</organism>
<comment type="function">
    <text evidence="12">Catalyzes the prenylation of para-hydroxybenzoate (PHB) with an all-trans polyprenyl group. Mediates the second step in the final reaction sequence of ubiquinone-8 (UQ-8) biosynthesis, which is the condensation of the polyisoprenoid side chain with PHB, generating the first membrane-bound Q intermediate 3-octaprenyl-4-hydroxybenzoate.</text>
</comment>
<evidence type="ECO:0000256" key="5">
    <source>
        <dbReference type="ARBA" id="ARBA00022519"/>
    </source>
</evidence>
<keyword evidence="4 12" id="KW-1003">Cell membrane</keyword>
<keyword evidence="6 12" id="KW-0808">Transferase</keyword>
<dbReference type="Proteomes" id="UP000031631">
    <property type="component" value="Chromosome"/>
</dbReference>
<dbReference type="FunFam" id="1.20.120.1780:FF:000001">
    <property type="entry name" value="4-hydroxybenzoate octaprenyltransferase"/>
    <property type="match status" value="1"/>
</dbReference>
<evidence type="ECO:0000256" key="3">
    <source>
        <dbReference type="ARBA" id="ARBA00005985"/>
    </source>
</evidence>
<evidence type="ECO:0000313" key="14">
    <source>
        <dbReference type="EMBL" id="BAO44205.1"/>
    </source>
</evidence>
<dbReference type="InterPro" id="IPR006370">
    <property type="entry name" value="HB_polyprenyltransferase-like"/>
</dbReference>
<dbReference type="NCBIfam" id="TIGR01474">
    <property type="entry name" value="ubiA_proteo"/>
    <property type="match status" value="1"/>
</dbReference>
<feature type="transmembrane region" description="Helical" evidence="12">
    <location>
        <begin position="96"/>
        <end position="113"/>
    </location>
</feature>
<dbReference type="FunFam" id="1.10.357.140:FF:000002">
    <property type="entry name" value="4-hydroxybenzoate octaprenyltransferase"/>
    <property type="match status" value="1"/>
</dbReference>
<feature type="transmembrane region" description="Helical" evidence="12">
    <location>
        <begin position="46"/>
        <end position="66"/>
    </location>
</feature>
<dbReference type="InterPro" id="IPR000537">
    <property type="entry name" value="UbiA_prenyltransferase"/>
</dbReference>
<dbReference type="PANTHER" id="PTHR11048">
    <property type="entry name" value="PRENYLTRANSFERASES"/>
    <property type="match status" value="1"/>
</dbReference>
<comment type="catalytic activity">
    <reaction evidence="12">
        <text>all-trans-octaprenyl diphosphate + 4-hydroxybenzoate = 4-hydroxy-3-(all-trans-octaprenyl)benzoate + diphosphate</text>
        <dbReference type="Rhea" id="RHEA:27782"/>
        <dbReference type="ChEBI" id="CHEBI:1617"/>
        <dbReference type="ChEBI" id="CHEBI:17879"/>
        <dbReference type="ChEBI" id="CHEBI:33019"/>
        <dbReference type="ChEBI" id="CHEBI:57711"/>
        <dbReference type="EC" id="2.5.1.39"/>
    </reaction>
</comment>
<dbReference type="CDD" id="cd13959">
    <property type="entry name" value="PT_UbiA_COQ2"/>
    <property type="match status" value="1"/>
</dbReference>
<comment type="subcellular location">
    <subcellularLocation>
        <location evidence="12">Cell inner membrane</location>
        <topology evidence="12">Multi-pass membrane protein</topology>
    </subcellularLocation>
    <subcellularLocation>
        <location evidence="2">Membrane</location>
        <topology evidence="2">Multi-pass membrane protein</topology>
    </subcellularLocation>
</comment>
<keyword evidence="15" id="KW-1185">Reference proteome</keyword>
<protein>
    <recommendedName>
        <fullName evidence="12 13">4-hydroxybenzoate octaprenyltransferase</fullName>
        <ecNumber evidence="12 13">2.5.1.39</ecNumber>
    </recommendedName>
    <alternativeName>
        <fullName evidence="12">4-HB polyprenyltransferase</fullName>
    </alternativeName>
</protein>
<keyword evidence="8 12" id="KW-0812">Transmembrane</keyword>
<comment type="cofactor">
    <cofactor evidence="1 12">
        <name>Mg(2+)</name>
        <dbReference type="ChEBI" id="CHEBI:18420"/>
    </cofactor>
</comment>
<feature type="transmembrane region" description="Helical" evidence="12">
    <location>
        <begin position="144"/>
        <end position="164"/>
    </location>
</feature>
<evidence type="ECO:0000256" key="2">
    <source>
        <dbReference type="ARBA" id="ARBA00004141"/>
    </source>
</evidence>
<evidence type="ECO:0000256" key="7">
    <source>
        <dbReference type="ARBA" id="ARBA00022688"/>
    </source>
</evidence>
<dbReference type="HAMAP" id="MF_01635">
    <property type="entry name" value="UbiA"/>
    <property type="match status" value="1"/>
</dbReference>
<evidence type="ECO:0000256" key="8">
    <source>
        <dbReference type="ARBA" id="ARBA00022692"/>
    </source>
</evidence>
<dbReference type="UniPathway" id="UPA00232"/>
<keyword evidence="7 12" id="KW-0831">Ubiquinone biosynthesis</keyword>
<feature type="transmembrane region" description="Helical" evidence="12">
    <location>
        <begin position="238"/>
        <end position="257"/>
    </location>
</feature>
<dbReference type="PANTHER" id="PTHR11048:SF28">
    <property type="entry name" value="4-HYDROXYBENZOATE POLYPRENYLTRANSFERASE, MITOCHONDRIAL"/>
    <property type="match status" value="1"/>
</dbReference>
<dbReference type="InterPro" id="IPR030470">
    <property type="entry name" value="UbiA_prenylTrfase_CS"/>
</dbReference>
<dbReference type="GO" id="GO:0006744">
    <property type="term" value="P:ubiquinone biosynthetic process"/>
    <property type="evidence" value="ECO:0007669"/>
    <property type="project" value="UniProtKB-UniRule"/>
</dbReference>
<evidence type="ECO:0000256" key="13">
    <source>
        <dbReference type="NCBIfam" id="TIGR01474"/>
    </source>
</evidence>
<dbReference type="AlphaFoldDB" id="A0A7U6GIG4"/>
<dbReference type="InterPro" id="IPR044878">
    <property type="entry name" value="UbiA_sf"/>
</dbReference>
<dbReference type="KEGG" id="tbn:TBH_C1280"/>
<accession>A0A7U6GIG4</accession>
<evidence type="ECO:0000256" key="11">
    <source>
        <dbReference type="ARBA" id="ARBA00023136"/>
    </source>
</evidence>
<gene>
    <name evidence="12" type="primary">ubiA</name>
    <name evidence="14" type="ORF">TBH_C1280</name>
</gene>
<keyword evidence="9 12" id="KW-0460">Magnesium</keyword>
<dbReference type="EC" id="2.5.1.39" evidence="12 13"/>
<comment type="pathway">
    <text evidence="12">Cofactor biosynthesis; ubiquinone biosynthesis.</text>
</comment>
<keyword evidence="10 12" id="KW-1133">Transmembrane helix</keyword>
<comment type="similarity">
    <text evidence="3 12">Belongs to the UbiA prenyltransferase family.</text>
</comment>
<keyword evidence="11 12" id="KW-0472">Membrane</keyword>
<dbReference type="PROSITE" id="PS00943">
    <property type="entry name" value="UBIA"/>
    <property type="match status" value="1"/>
</dbReference>